<feature type="region of interest" description="Disordered" evidence="7">
    <location>
        <begin position="1"/>
        <end position="25"/>
    </location>
</feature>
<dbReference type="OrthoDB" id="27537at2759"/>
<dbReference type="InterPro" id="IPR015943">
    <property type="entry name" value="WD40/YVTN_repeat-like_dom_sf"/>
</dbReference>
<reference evidence="8 9" key="1">
    <citation type="journal article" date="2010" name="Genome Biol.">
        <title>A first genome assembly of the barley fungal pathogen Pyrenophora teres f. teres.</title>
        <authorList>
            <person name="Ellwood S.R."/>
            <person name="Liu Z."/>
            <person name="Syme R.A."/>
            <person name="Lai Z."/>
            <person name="Hane J.K."/>
            <person name="Keiper F."/>
            <person name="Moffat C.S."/>
            <person name="Oliver R.P."/>
            <person name="Friesen T.L."/>
        </authorList>
    </citation>
    <scope>NUCLEOTIDE SEQUENCE [LARGE SCALE GENOMIC DNA]</scope>
    <source>
        <strain evidence="8 9">0-1</strain>
    </source>
</reference>
<dbReference type="SUPFAM" id="SSF50978">
    <property type="entry name" value="WD40 repeat-like"/>
    <property type="match status" value="1"/>
</dbReference>
<evidence type="ECO:0000256" key="1">
    <source>
        <dbReference type="ARBA" id="ARBA00004123"/>
    </source>
</evidence>
<dbReference type="InterPro" id="IPR001680">
    <property type="entry name" value="WD40_rpt"/>
</dbReference>
<feature type="region of interest" description="Disordered" evidence="7">
    <location>
        <begin position="369"/>
        <end position="396"/>
    </location>
</feature>
<keyword evidence="3 6" id="KW-0853">WD repeat</keyword>
<feature type="region of interest" description="Disordered" evidence="7">
    <location>
        <begin position="273"/>
        <end position="294"/>
    </location>
</feature>
<evidence type="ECO:0000256" key="7">
    <source>
        <dbReference type="SAM" id="MobiDB-lite"/>
    </source>
</evidence>
<feature type="compositionally biased region" description="Pro residues" evidence="7">
    <location>
        <begin position="9"/>
        <end position="18"/>
    </location>
</feature>
<sequence length="888" mass="96446">MAGSATPGGGPPPPPAGPPTQKVSDVITSFRPQRRFKSGGQGTSVTSLDFDDSGELAIVARDDDTLQIYNCKEGKHAKELKSQKYGVHLARFSHHAQSIIYASTKVDDTLRFLSTHDNTYIRYFKGHTDTVTSIALCPSKDEFISCSRDNTVRLWNLQSPNYVGLLNLHAPHLATYDPSATVIAIASPPTQNILLYDIRNYDKPPFTTFDLLDYEQRFLGGQKVDWTKIEFSNDGKSLIVATNGSGHFVLDAFSGELTHFCYRKAGSSGRLPPSAAVTNLNGAPRNPDMPPNGQGDVCLTPDGQFLIGGSGEDGLLVWDISKPPTSNNVLEPMEKLPGQGKSAVHWLHFADPRIACPTRTTNHPLDALDSHPTDASSLRHRHGVGTTRKNAESSSQLNLTKNVHEVGQRRMKPADITNTSYIQSRPFDILAPPEGPSTLDFTTPLPKPDMNLTFLPKPPQSGPWKRSRAIADIDGEHSCTQKKKRRLRLVLITSRLSPQFSHPATNIVDRGSSKIAVWAKQKALGRNLLRKAAILNGIRRRNILFKGGSGGRRGRIPVENEKDQAQFELARLEFDHGSIDTYTRPVLSQDPSVPPSGLVRTGDYFVVSGSPSTSPTSSRSPSPTPPASPVKSSPETSKVFRSPNETWSRSHSLPLVLPRAQIPIRDYTPPPPSPLGISNYDALDVEHNTFNPYAHLDDEDEDLPSPFGDEDDDAVSFLMSTHPSSVAHTSISDTASLFSEFLDPPVGKRDWGEGEDGWGSIISAAIPVVTTLPSTSTATKRTDSFATSPNFRPTIPLEQVSEQHTSSSWPSSPSLSYSTLNPTIPASPNFTPVVVPSASTSMSPHFSPLTTMVPHTPRSPTLLSLASPRSMSPNFVVRGSDDGGGSRG</sequence>
<comment type="similarity">
    <text evidence="2">Belongs to the WD repeat SWD2 family.</text>
</comment>
<protein>
    <submittedName>
        <fullName evidence="8">Uncharacterized protein</fullName>
    </submittedName>
</protein>
<dbReference type="Gene3D" id="2.130.10.10">
    <property type="entry name" value="YVTN repeat-like/Quinoprotein amine dehydrogenase"/>
    <property type="match status" value="1"/>
</dbReference>
<dbReference type="PANTHER" id="PTHR19861:SF0">
    <property type="entry name" value="WD REPEAT-CONTAINING PROTEIN 82"/>
    <property type="match status" value="1"/>
</dbReference>
<dbReference type="GO" id="GO:0016070">
    <property type="term" value="P:RNA metabolic process"/>
    <property type="evidence" value="ECO:0007669"/>
    <property type="project" value="UniProtKB-ARBA"/>
</dbReference>
<dbReference type="InterPro" id="IPR037867">
    <property type="entry name" value="Swd2/WDR82"/>
</dbReference>
<evidence type="ECO:0000256" key="4">
    <source>
        <dbReference type="ARBA" id="ARBA00022737"/>
    </source>
</evidence>
<dbReference type="PROSITE" id="PS50294">
    <property type="entry name" value="WD_REPEATS_REGION"/>
    <property type="match status" value="1"/>
</dbReference>
<feature type="compositionally biased region" description="Polar residues" evidence="7">
    <location>
        <begin position="858"/>
        <end position="873"/>
    </location>
</feature>
<evidence type="ECO:0000313" key="8">
    <source>
        <dbReference type="EMBL" id="EFQ93056.1"/>
    </source>
</evidence>
<organism evidence="9">
    <name type="scientific">Pyrenophora teres f. teres (strain 0-1)</name>
    <name type="common">Barley net blotch fungus</name>
    <name type="synonym">Drechslera teres f. teres</name>
    <dbReference type="NCBI Taxonomy" id="861557"/>
    <lineage>
        <taxon>Eukaryota</taxon>
        <taxon>Fungi</taxon>
        <taxon>Dikarya</taxon>
        <taxon>Ascomycota</taxon>
        <taxon>Pezizomycotina</taxon>
        <taxon>Dothideomycetes</taxon>
        <taxon>Pleosporomycetidae</taxon>
        <taxon>Pleosporales</taxon>
        <taxon>Pleosporineae</taxon>
        <taxon>Pleosporaceae</taxon>
        <taxon>Pyrenophora</taxon>
    </lineage>
</organism>
<accession>E3RMI6</accession>
<keyword evidence="9" id="KW-1185">Reference proteome</keyword>
<dbReference type="PANTHER" id="PTHR19861">
    <property type="entry name" value="WD40 REPEAT PROTEIN SWD2"/>
    <property type="match status" value="1"/>
</dbReference>
<gene>
    <name evidence="8" type="ORF">PTT_09668</name>
</gene>
<dbReference type="eggNOG" id="KOG1446">
    <property type="taxonomic scope" value="Eukaryota"/>
</dbReference>
<comment type="subcellular location">
    <subcellularLocation>
        <location evidence="1">Nucleus</location>
    </subcellularLocation>
</comment>
<dbReference type="HOGENOM" id="CLU_324947_0_0_1"/>
<feature type="region of interest" description="Disordered" evidence="7">
    <location>
        <begin position="583"/>
        <end position="646"/>
    </location>
</feature>
<dbReference type="EMBL" id="GL534008">
    <property type="protein sequence ID" value="EFQ93056.1"/>
    <property type="molecule type" value="Genomic_DNA"/>
</dbReference>
<dbReference type="AlphaFoldDB" id="E3RMI6"/>
<feature type="compositionally biased region" description="Low complexity" evidence="7">
    <location>
        <begin position="606"/>
        <end position="621"/>
    </location>
</feature>
<dbReference type="Pfam" id="PF00400">
    <property type="entry name" value="WD40"/>
    <property type="match status" value="2"/>
</dbReference>
<evidence type="ECO:0000313" key="9">
    <source>
        <dbReference type="Proteomes" id="UP000001067"/>
    </source>
</evidence>
<dbReference type="PROSITE" id="PS50082">
    <property type="entry name" value="WD_REPEATS_2"/>
    <property type="match status" value="1"/>
</dbReference>
<keyword evidence="5" id="KW-0539">Nucleus</keyword>
<dbReference type="SMART" id="SM00320">
    <property type="entry name" value="WD40"/>
    <property type="match status" value="3"/>
</dbReference>
<evidence type="ECO:0000256" key="3">
    <source>
        <dbReference type="ARBA" id="ARBA00022574"/>
    </source>
</evidence>
<keyword evidence="4" id="KW-0677">Repeat</keyword>
<proteinExistence type="inferred from homology"/>
<feature type="region of interest" description="Disordered" evidence="7">
    <location>
        <begin position="848"/>
        <end position="888"/>
    </location>
</feature>
<dbReference type="KEGG" id="pte:PTT_09668"/>
<dbReference type="GO" id="GO:0048188">
    <property type="term" value="C:Set1C/COMPASS complex"/>
    <property type="evidence" value="ECO:0007669"/>
    <property type="project" value="TreeGrafter"/>
</dbReference>
<dbReference type="Proteomes" id="UP000001067">
    <property type="component" value="Unassembled WGS sequence"/>
</dbReference>
<evidence type="ECO:0000256" key="5">
    <source>
        <dbReference type="ARBA" id="ARBA00023242"/>
    </source>
</evidence>
<feature type="repeat" description="WD" evidence="6">
    <location>
        <begin position="124"/>
        <end position="165"/>
    </location>
</feature>
<dbReference type="GO" id="GO:0003682">
    <property type="term" value="F:chromatin binding"/>
    <property type="evidence" value="ECO:0007669"/>
    <property type="project" value="TreeGrafter"/>
</dbReference>
<evidence type="ECO:0000256" key="2">
    <source>
        <dbReference type="ARBA" id="ARBA00005616"/>
    </source>
</evidence>
<dbReference type="InterPro" id="IPR036322">
    <property type="entry name" value="WD40_repeat_dom_sf"/>
</dbReference>
<name>E3RMI6_PYRTT</name>
<evidence type="ECO:0000256" key="6">
    <source>
        <dbReference type="PROSITE-ProRule" id="PRU00221"/>
    </source>
</evidence>
<dbReference type="STRING" id="861557.E3RMI6"/>